<dbReference type="PANTHER" id="PTHR30353">
    <property type="entry name" value="INNER MEMBRANE PROTEIN DEDA-RELATED"/>
    <property type="match status" value="1"/>
</dbReference>
<dbReference type="EMBL" id="CAEZYR010000007">
    <property type="protein sequence ID" value="CAB4728837.1"/>
    <property type="molecule type" value="Genomic_DNA"/>
</dbReference>
<evidence type="ECO:0000256" key="3">
    <source>
        <dbReference type="ARBA" id="ARBA00022692"/>
    </source>
</evidence>
<keyword evidence="3 6" id="KW-0812">Transmembrane</keyword>
<proteinExistence type="predicted"/>
<feature type="transmembrane region" description="Helical" evidence="6">
    <location>
        <begin position="150"/>
        <end position="172"/>
    </location>
</feature>
<feature type="transmembrane region" description="Helical" evidence="6">
    <location>
        <begin position="184"/>
        <end position="202"/>
    </location>
</feature>
<dbReference type="InterPro" id="IPR032816">
    <property type="entry name" value="VTT_dom"/>
</dbReference>
<dbReference type="Pfam" id="PF09335">
    <property type="entry name" value="VTT_dom"/>
    <property type="match status" value="1"/>
</dbReference>
<gene>
    <name evidence="8" type="ORF">UFOPK2754_00332</name>
    <name evidence="9" type="ORF">UFOPK3543_01653</name>
</gene>
<reference evidence="8" key="1">
    <citation type="submission" date="2020-05" db="EMBL/GenBank/DDBJ databases">
        <authorList>
            <person name="Chiriac C."/>
            <person name="Salcher M."/>
            <person name="Ghai R."/>
            <person name="Kavagutti S V."/>
        </authorList>
    </citation>
    <scope>NUCLEOTIDE SEQUENCE</scope>
</reference>
<protein>
    <submittedName>
        <fullName evidence="8">Unannotated protein</fullName>
    </submittedName>
</protein>
<name>A0A6J6S2P0_9ZZZZ</name>
<organism evidence="8">
    <name type="scientific">freshwater metagenome</name>
    <dbReference type="NCBI Taxonomy" id="449393"/>
    <lineage>
        <taxon>unclassified sequences</taxon>
        <taxon>metagenomes</taxon>
        <taxon>ecological metagenomes</taxon>
    </lineage>
</organism>
<evidence type="ECO:0000313" key="8">
    <source>
        <dbReference type="EMBL" id="CAB4728837.1"/>
    </source>
</evidence>
<accession>A0A6J6S2P0</accession>
<keyword evidence="4 6" id="KW-1133">Transmembrane helix</keyword>
<dbReference type="InterPro" id="IPR032818">
    <property type="entry name" value="DedA-like"/>
</dbReference>
<evidence type="ECO:0000256" key="5">
    <source>
        <dbReference type="ARBA" id="ARBA00023136"/>
    </source>
</evidence>
<evidence type="ECO:0000313" key="9">
    <source>
        <dbReference type="EMBL" id="CAB4913392.1"/>
    </source>
</evidence>
<dbReference type="PANTHER" id="PTHR30353:SF0">
    <property type="entry name" value="TRANSMEMBRANE PROTEIN"/>
    <property type="match status" value="1"/>
</dbReference>
<evidence type="ECO:0000256" key="2">
    <source>
        <dbReference type="ARBA" id="ARBA00022475"/>
    </source>
</evidence>
<feature type="transmembrane region" description="Helical" evidence="6">
    <location>
        <begin position="61"/>
        <end position="79"/>
    </location>
</feature>
<dbReference type="AlphaFoldDB" id="A0A6J6S2P0"/>
<evidence type="ECO:0000259" key="7">
    <source>
        <dbReference type="Pfam" id="PF09335"/>
    </source>
</evidence>
<dbReference type="EMBL" id="CAFBMH010000060">
    <property type="protein sequence ID" value="CAB4913392.1"/>
    <property type="molecule type" value="Genomic_DNA"/>
</dbReference>
<evidence type="ECO:0000256" key="4">
    <source>
        <dbReference type="ARBA" id="ARBA00022989"/>
    </source>
</evidence>
<keyword evidence="5 6" id="KW-0472">Membrane</keyword>
<evidence type="ECO:0000256" key="1">
    <source>
        <dbReference type="ARBA" id="ARBA00004651"/>
    </source>
</evidence>
<evidence type="ECO:0000256" key="6">
    <source>
        <dbReference type="SAM" id="Phobius"/>
    </source>
</evidence>
<sequence>MNLFTLAVLGLDPQKILQEGGLPILALIVFAESGLLIGFFLPGDSLLFIAGFLSSGAGDNTLPALPWVLLVAFAAAVLGDQVGYAFGRRVGPALFSRPDSRIFKQAYVQKATVFFETHGAKTIVLARFVPIVRTFAPIVAGVGHMKYRTFVLYNIFGGLLWAVGLTTLGYFLGEIDLVKNNIEIAVLVVVAVSLLPVVLELVKHRRSRHAHADDAR</sequence>
<feature type="domain" description="VTT" evidence="7">
    <location>
        <begin position="41"/>
        <end position="170"/>
    </location>
</feature>
<feature type="transmembrane region" description="Helical" evidence="6">
    <location>
        <begin position="21"/>
        <end position="41"/>
    </location>
</feature>
<dbReference type="GO" id="GO:0005886">
    <property type="term" value="C:plasma membrane"/>
    <property type="evidence" value="ECO:0007669"/>
    <property type="project" value="UniProtKB-SubCell"/>
</dbReference>
<keyword evidence="2" id="KW-1003">Cell membrane</keyword>
<comment type="subcellular location">
    <subcellularLocation>
        <location evidence="1">Cell membrane</location>
        <topology evidence="1">Multi-pass membrane protein</topology>
    </subcellularLocation>
</comment>